<protein>
    <submittedName>
        <fullName evidence="2">Os04g0187700 protein</fullName>
    </submittedName>
</protein>
<evidence type="ECO:0000256" key="1">
    <source>
        <dbReference type="SAM" id="MobiDB-lite"/>
    </source>
</evidence>
<dbReference type="Proteomes" id="UP000059680">
    <property type="component" value="Chromosome 4"/>
</dbReference>
<accession>A0A0P0W781</accession>
<evidence type="ECO:0000313" key="3">
    <source>
        <dbReference type="Proteomes" id="UP000059680"/>
    </source>
</evidence>
<sequence length="95" mass="9440">MGEGAAAPIVVGGEPPSPLTGGGRLRSGGEAAPPTTLLGGKAPTPSSLGGRGADTDDAARGEMHCRRRLGLEGGRGAAAWGRDCRSRERYSRGGG</sequence>
<dbReference type="AlphaFoldDB" id="A0A0P0W781"/>
<name>A0A0P0W781_ORYSJ</name>
<evidence type="ECO:0000313" key="2">
    <source>
        <dbReference type="EMBL" id="BAS88004.1"/>
    </source>
</evidence>
<feature type="region of interest" description="Disordered" evidence="1">
    <location>
        <begin position="1"/>
        <end position="60"/>
    </location>
</feature>
<dbReference type="EMBL" id="AP014960">
    <property type="protein sequence ID" value="BAS88004.1"/>
    <property type="molecule type" value="Genomic_DNA"/>
</dbReference>
<reference evidence="2 3" key="2">
    <citation type="journal article" date="2013" name="Plant Cell Physiol.">
        <title>Rice Annotation Project Database (RAP-DB): an integrative and interactive database for rice genomics.</title>
        <authorList>
            <person name="Sakai H."/>
            <person name="Lee S.S."/>
            <person name="Tanaka T."/>
            <person name="Numa H."/>
            <person name="Kim J."/>
            <person name="Kawahara Y."/>
            <person name="Wakimoto H."/>
            <person name="Yang C.C."/>
            <person name="Iwamoto M."/>
            <person name="Abe T."/>
            <person name="Yamada Y."/>
            <person name="Muto A."/>
            <person name="Inokuchi H."/>
            <person name="Ikemura T."/>
            <person name="Matsumoto T."/>
            <person name="Sasaki T."/>
            <person name="Itoh T."/>
        </authorList>
    </citation>
    <scope>NUCLEOTIDE SEQUENCE [LARGE SCALE GENOMIC DNA]</scope>
    <source>
        <strain evidence="3">cv. Nipponbare</strain>
    </source>
</reference>
<dbReference type="PaxDb" id="39947-A0A0P0W781"/>
<feature type="compositionally biased region" description="Basic and acidic residues" evidence="1">
    <location>
        <begin position="82"/>
        <end position="95"/>
    </location>
</feature>
<reference evidence="2 3" key="3">
    <citation type="journal article" date="2013" name="Rice">
        <title>Improvement of the Oryza sativa Nipponbare reference genome using next generation sequence and optical map data.</title>
        <authorList>
            <person name="Kawahara Y."/>
            <person name="de la Bastide M."/>
            <person name="Hamilton J.P."/>
            <person name="Kanamori H."/>
            <person name="McCombie W.R."/>
            <person name="Ouyang S."/>
            <person name="Schwartz D.C."/>
            <person name="Tanaka T."/>
            <person name="Wu J."/>
            <person name="Zhou S."/>
            <person name="Childs K.L."/>
            <person name="Davidson R.M."/>
            <person name="Lin H."/>
            <person name="Quesada-Ocampo L."/>
            <person name="Vaillancourt B."/>
            <person name="Sakai H."/>
            <person name="Lee S.S."/>
            <person name="Kim J."/>
            <person name="Numa H."/>
            <person name="Itoh T."/>
            <person name="Buell C.R."/>
            <person name="Matsumoto T."/>
        </authorList>
    </citation>
    <scope>NUCLEOTIDE SEQUENCE [LARGE SCALE GENOMIC DNA]</scope>
    <source>
        <strain evidence="3">cv. Nipponbare</strain>
    </source>
</reference>
<gene>
    <name evidence="2" type="ordered locus">Os04g0187700</name>
    <name evidence="2" type="ORF">OSNPB_040187700</name>
</gene>
<feature type="region of interest" description="Disordered" evidence="1">
    <location>
        <begin position="72"/>
        <end position="95"/>
    </location>
</feature>
<organism evidence="2 3">
    <name type="scientific">Oryza sativa subsp. japonica</name>
    <name type="common">Rice</name>
    <dbReference type="NCBI Taxonomy" id="39947"/>
    <lineage>
        <taxon>Eukaryota</taxon>
        <taxon>Viridiplantae</taxon>
        <taxon>Streptophyta</taxon>
        <taxon>Embryophyta</taxon>
        <taxon>Tracheophyta</taxon>
        <taxon>Spermatophyta</taxon>
        <taxon>Magnoliopsida</taxon>
        <taxon>Liliopsida</taxon>
        <taxon>Poales</taxon>
        <taxon>Poaceae</taxon>
        <taxon>BOP clade</taxon>
        <taxon>Oryzoideae</taxon>
        <taxon>Oryzeae</taxon>
        <taxon>Oryzinae</taxon>
        <taxon>Oryza</taxon>
        <taxon>Oryza sativa</taxon>
    </lineage>
</organism>
<reference evidence="3" key="1">
    <citation type="journal article" date="2005" name="Nature">
        <title>The map-based sequence of the rice genome.</title>
        <authorList>
            <consortium name="International rice genome sequencing project (IRGSP)"/>
            <person name="Matsumoto T."/>
            <person name="Wu J."/>
            <person name="Kanamori H."/>
            <person name="Katayose Y."/>
            <person name="Fujisawa M."/>
            <person name="Namiki N."/>
            <person name="Mizuno H."/>
            <person name="Yamamoto K."/>
            <person name="Antonio B.A."/>
            <person name="Baba T."/>
            <person name="Sakata K."/>
            <person name="Nagamura Y."/>
            <person name="Aoki H."/>
            <person name="Arikawa K."/>
            <person name="Arita K."/>
            <person name="Bito T."/>
            <person name="Chiden Y."/>
            <person name="Fujitsuka N."/>
            <person name="Fukunaka R."/>
            <person name="Hamada M."/>
            <person name="Harada C."/>
            <person name="Hayashi A."/>
            <person name="Hijishita S."/>
            <person name="Honda M."/>
            <person name="Hosokawa S."/>
            <person name="Ichikawa Y."/>
            <person name="Idonuma A."/>
            <person name="Iijima M."/>
            <person name="Ikeda M."/>
            <person name="Ikeno M."/>
            <person name="Ito K."/>
            <person name="Ito S."/>
            <person name="Ito T."/>
            <person name="Ito Y."/>
            <person name="Ito Y."/>
            <person name="Iwabuchi A."/>
            <person name="Kamiya K."/>
            <person name="Karasawa W."/>
            <person name="Kurita K."/>
            <person name="Katagiri S."/>
            <person name="Kikuta A."/>
            <person name="Kobayashi H."/>
            <person name="Kobayashi N."/>
            <person name="Machita K."/>
            <person name="Maehara T."/>
            <person name="Masukawa M."/>
            <person name="Mizubayashi T."/>
            <person name="Mukai Y."/>
            <person name="Nagasaki H."/>
            <person name="Nagata Y."/>
            <person name="Naito S."/>
            <person name="Nakashima M."/>
            <person name="Nakama Y."/>
            <person name="Nakamichi Y."/>
            <person name="Nakamura M."/>
            <person name="Meguro A."/>
            <person name="Negishi M."/>
            <person name="Ohta I."/>
            <person name="Ohta T."/>
            <person name="Okamoto M."/>
            <person name="Ono N."/>
            <person name="Saji S."/>
            <person name="Sakaguchi M."/>
            <person name="Sakai K."/>
            <person name="Shibata M."/>
            <person name="Shimokawa T."/>
            <person name="Song J."/>
            <person name="Takazaki Y."/>
            <person name="Terasawa K."/>
            <person name="Tsugane M."/>
            <person name="Tsuji K."/>
            <person name="Ueda S."/>
            <person name="Waki K."/>
            <person name="Yamagata H."/>
            <person name="Yamamoto M."/>
            <person name="Yamamoto S."/>
            <person name="Yamane H."/>
            <person name="Yoshiki S."/>
            <person name="Yoshihara R."/>
            <person name="Yukawa K."/>
            <person name="Zhong H."/>
            <person name="Yano M."/>
            <person name="Yuan Q."/>
            <person name="Ouyang S."/>
            <person name="Liu J."/>
            <person name="Jones K.M."/>
            <person name="Gansberger K."/>
            <person name="Moffat K."/>
            <person name="Hill J."/>
            <person name="Bera J."/>
            <person name="Fadrosh D."/>
            <person name="Jin S."/>
            <person name="Johri S."/>
            <person name="Kim M."/>
            <person name="Overton L."/>
            <person name="Reardon M."/>
            <person name="Tsitrin T."/>
            <person name="Vuong H."/>
            <person name="Weaver B."/>
            <person name="Ciecko A."/>
            <person name="Tallon L."/>
            <person name="Jackson J."/>
            <person name="Pai G."/>
            <person name="Aken S.V."/>
            <person name="Utterback T."/>
            <person name="Reidmuller S."/>
            <person name="Feldblyum T."/>
            <person name="Hsiao J."/>
            <person name="Zismann V."/>
            <person name="Iobst S."/>
            <person name="de Vazeille A.R."/>
            <person name="Buell C.R."/>
            <person name="Ying K."/>
            <person name="Li Y."/>
            <person name="Lu T."/>
            <person name="Huang Y."/>
            <person name="Zhao Q."/>
            <person name="Feng Q."/>
            <person name="Zhang L."/>
            <person name="Zhu J."/>
            <person name="Weng Q."/>
            <person name="Mu J."/>
            <person name="Lu Y."/>
            <person name="Fan D."/>
            <person name="Liu Y."/>
            <person name="Guan J."/>
            <person name="Zhang Y."/>
            <person name="Yu S."/>
            <person name="Liu X."/>
            <person name="Zhang Y."/>
            <person name="Hong G."/>
            <person name="Han B."/>
            <person name="Choisne N."/>
            <person name="Demange N."/>
            <person name="Orjeda G."/>
            <person name="Samain S."/>
            <person name="Cattolico L."/>
            <person name="Pelletier E."/>
            <person name="Couloux A."/>
            <person name="Segurens B."/>
            <person name="Wincker P."/>
            <person name="D'Hont A."/>
            <person name="Scarpelli C."/>
            <person name="Weissenbach J."/>
            <person name="Salanoubat M."/>
            <person name="Quetier F."/>
            <person name="Yu Y."/>
            <person name="Kim H.R."/>
            <person name="Rambo T."/>
            <person name="Currie J."/>
            <person name="Collura K."/>
            <person name="Luo M."/>
            <person name="Yang T."/>
            <person name="Ammiraju J.S.S."/>
            <person name="Engler F."/>
            <person name="Soderlund C."/>
            <person name="Wing R.A."/>
            <person name="Palmer L.E."/>
            <person name="de la Bastide M."/>
            <person name="Spiegel L."/>
            <person name="Nascimento L."/>
            <person name="Zutavern T."/>
            <person name="O'Shaughnessy A."/>
            <person name="Dike S."/>
            <person name="Dedhia N."/>
            <person name="Preston R."/>
            <person name="Balija V."/>
            <person name="McCombie W.R."/>
            <person name="Chow T."/>
            <person name="Chen H."/>
            <person name="Chung M."/>
            <person name="Chen C."/>
            <person name="Shaw J."/>
            <person name="Wu H."/>
            <person name="Hsiao K."/>
            <person name="Chao Y."/>
            <person name="Chu M."/>
            <person name="Cheng C."/>
            <person name="Hour A."/>
            <person name="Lee P."/>
            <person name="Lin S."/>
            <person name="Lin Y."/>
            <person name="Liou J."/>
            <person name="Liu S."/>
            <person name="Hsing Y."/>
            <person name="Raghuvanshi S."/>
            <person name="Mohanty A."/>
            <person name="Bharti A.K."/>
            <person name="Gaur A."/>
            <person name="Gupta V."/>
            <person name="Kumar D."/>
            <person name="Ravi V."/>
            <person name="Vij S."/>
            <person name="Kapur A."/>
            <person name="Khurana P."/>
            <person name="Khurana P."/>
            <person name="Khurana J.P."/>
            <person name="Tyagi A.K."/>
            <person name="Gaikwad K."/>
            <person name="Singh A."/>
            <person name="Dalal V."/>
            <person name="Srivastava S."/>
            <person name="Dixit A."/>
            <person name="Pal A.K."/>
            <person name="Ghazi I.A."/>
            <person name="Yadav M."/>
            <person name="Pandit A."/>
            <person name="Bhargava A."/>
            <person name="Sureshbabu K."/>
            <person name="Batra K."/>
            <person name="Sharma T.R."/>
            <person name="Mohapatra T."/>
            <person name="Singh N.K."/>
            <person name="Messing J."/>
            <person name="Nelson A.B."/>
            <person name="Fuks G."/>
            <person name="Kavchok S."/>
            <person name="Keizer G."/>
            <person name="Linton E."/>
            <person name="Llaca V."/>
            <person name="Song R."/>
            <person name="Tanyolac B."/>
            <person name="Young S."/>
            <person name="Ho-Il K."/>
            <person name="Hahn J.H."/>
            <person name="Sangsakoo G."/>
            <person name="Vanavichit A."/>
            <person name="de Mattos Luiz.A.T."/>
            <person name="Zimmer P.D."/>
            <person name="Malone G."/>
            <person name="Dellagostin O."/>
            <person name="de Oliveira A.C."/>
            <person name="Bevan M."/>
            <person name="Bancroft I."/>
            <person name="Minx P."/>
            <person name="Cordum H."/>
            <person name="Wilson R."/>
            <person name="Cheng Z."/>
            <person name="Jin W."/>
            <person name="Jiang J."/>
            <person name="Leong S.A."/>
            <person name="Iwama H."/>
            <person name="Gojobori T."/>
            <person name="Itoh T."/>
            <person name="Niimura Y."/>
            <person name="Fujii Y."/>
            <person name="Habara T."/>
            <person name="Sakai H."/>
            <person name="Sato Y."/>
            <person name="Wilson G."/>
            <person name="Kumar K."/>
            <person name="McCouch S."/>
            <person name="Juretic N."/>
            <person name="Hoen D."/>
            <person name="Wright S."/>
            <person name="Bruskiewich R."/>
            <person name="Bureau T."/>
            <person name="Miyao A."/>
            <person name="Hirochika H."/>
            <person name="Nishikawa T."/>
            <person name="Kadowaki K."/>
            <person name="Sugiura M."/>
            <person name="Burr B."/>
            <person name="Sasaki T."/>
        </authorList>
    </citation>
    <scope>NUCLEOTIDE SEQUENCE [LARGE SCALE GENOMIC DNA]</scope>
    <source>
        <strain evidence="3">cv. Nipponbare</strain>
    </source>
</reference>
<keyword evidence="3" id="KW-1185">Reference proteome</keyword>
<proteinExistence type="predicted"/>
<dbReference type="InParanoid" id="A0A0P0W781"/>